<reference evidence="10 11" key="2">
    <citation type="submission" date="2019-09" db="EMBL/GenBank/DDBJ databases">
        <title>Complete Genome Sequence and Methylome Analysis of free living Spirochaetas.</title>
        <authorList>
            <person name="Leshcheva N."/>
            <person name="Mikheeva N."/>
        </authorList>
    </citation>
    <scope>NUCLEOTIDE SEQUENCE [LARGE SCALE GENOMIC DNA]</scope>
    <source>
        <strain evidence="10 11">P</strain>
    </source>
</reference>
<dbReference type="InterPro" id="IPR005467">
    <property type="entry name" value="His_kinase_dom"/>
</dbReference>
<evidence type="ECO:0000313" key="10">
    <source>
        <dbReference type="EMBL" id="QEN06308.1"/>
    </source>
</evidence>
<dbReference type="OrthoDB" id="1931120at2"/>
<comment type="catalytic activity">
    <reaction evidence="1">
        <text>ATP + protein L-histidine = ADP + protein N-phospho-L-histidine.</text>
        <dbReference type="EC" id="2.7.13.3"/>
    </reaction>
</comment>
<dbReference type="Gene3D" id="1.10.287.130">
    <property type="match status" value="1"/>
</dbReference>
<dbReference type="EMBL" id="CP035807">
    <property type="protein sequence ID" value="QEN06308.1"/>
    <property type="molecule type" value="Genomic_DNA"/>
</dbReference>
<dbReference type="GO" id="GO:0000155">
    <property type="term" value="F:phosphorelay sensor kinase activity"/>
    <property type="evidence" value="ECO:0007669"/>
    <property type="project" value="InterPro"/>
</dbReference>
<evidence type="ECO:0000256" key="2">
    <source>
        <dbReference type="ARBA" id="ARBA00012438"/>
    </source>
</evidence>
<dbReference type="AlphaFoldDB" id="A0A5C1QG19"/>
<evidence type="ECO:0000256" key="6">
    <source>
        <dbReference type="ARBA" id="ARBA00022777"/>
    </source>
</evidence>
<evidence type="ECO:0000256" key="5">
    <source>
        <dbReference type="ARBA" id="ARBA00022741"/>
    </source>
</evidence>
<dbReference type="PROSITE" id="PS50109">
    <property type="entry name" value="HIS_KIN"/>
    <property type="match status" value="1"/>
</dbReference>
<keyword evidence="6" id="KW-0418">Kinase</keyword>
<sequence>MRKFLERAINKVDRMNKAQLSSLLLTLKDELTLKEMVMGSLTQGILVSDHEDRVVYSNKAIDRLLPLRLGDNSELLVWSIIDNDDIYHFVKENLFEHNTVRDKIFVINSENNTLILSISLLPLASKGIIYGNVLIVNDVTESKEREIKLKRAESLASLTTMAAGVAHEIKNPLGSMSIHIQLMNKILNRDNFNKDDFSKYLDIISDEVERLNSIVVDYLFAVRPMNVELVDSDINVVIEELIEFTKYELEESHISVNLKLNKDIPKIYLDVKFIKQAFLNIIKNAIGAMESGGELTITTEEKDNFVQVSIRDNGIGIEESIQDKIFEPHFTTKETGSGLGLTLVYKIVKEHKGDISVSSKVGEGTCFNFVFPGLFEKEKLLLK</sequence>
<dbReference type="Proteomes" id="UP000323824">
    <property type="component" value="Chromosome"/>
</dbReference>
<dbReference type="EC" id="2.7.13.3" evidence="2"/>
<dbReference type="PRINTS" id="PR00344">
    <property type="entry name" value="BCTRLSENSOR"/>
</dbReference>
<dbReference type="SUPFAM" id="SSF55785">
    <property type="entry name" value="PYP-like sensor domain (PAS domain)"/>
    <property type="match status" value="1"/>
</dbReference>
<dbReference type="KEGG" id="sper:EW093_16965"/>
<dbReference type="InterPro" id="IPR004358">
    <property type="entry name" value="Sig_transdc_His_kin-like_C"/>
</dbReference>
<feature type="domain" description="Histidine kinase" evidence="9">
    <location>
        <begin position="164"/>
        <end position="375"/>
    </location>
</feature>
<dbReference type="Gene3D" id="3.30.565.10">
    <property type="entry name" value="Histidine kinase-like ATPase, C-terminal domain"/>
    <property type="match status" value="1"/>
</dbReference>
<evidence type="ECO:0000259" key="9">
    <source>
        <dbReference type="PROSITE" id="PS50109"/>
    </source>
</evidence>
<keyword evidence="8" id="KW-0902">Two-component regulatory system</keyword>
<keyword evidence="3" id="KW-0597">Phosphoprotein</keyword>
<dbReference type="SMART" id="SM00387">
    <property type="entry name" value="HATPase_c"/>
    <property type="match status" value="1"/>
</dbReference>
<evidence type="ECO:0000256" key="4">
    <source>
        <dbReference type="ARBA" id="ARBA00022679"/>
    </source>
</evidence>
<dbReference type="PANTHER" id="PTHR43065">
    <property type="entry name" value="SENSOR HISTIDINE KINASE"/>
    <property type="match status" value="1"/>
</dbReference>
<organism evidence="10 11">
    <name type="scientific">Thiospirochaeta perfilievii</name>
    <dbReference type="NCBI Taxonomy" id="252967"/>
    <lineage>
        <taxon>Bacteria</taxon>
        <taxon>Pseudomonadati</taxon>
        <taxon>Spirochaetota</taxon>
        <taxon>Spirochaetia</taxon>
        <taxon>Spirochaetales</taxon>
        <taxon>Spirochaetaceae</taxon>
        <taxon>Thiospirochaeta</taxon>
    </lineage>
</organism>
<evidence type="ECO:0000256" key="8">
    <source>
        <dbReference type="ARBA" id="ARBA00023012"/>
    </source>
</evidence>
<reference evidence="10 11" key="1">
    <citation type="submission" date="2019-02" db="EMBL/GenBank/DDBJ databases">
        <authorList>
            <person name="Fomenkov A."/>
            <person name="Dubinina G."/>
            <person name="Grabovich M."/>
            <person name="Vincze T."/>
            <person name="Roberts R.J."/>
        </authorList>
    </citation>
    <scope>NUCLEOTIDE SEQUENCE [LARGE SCALE GENOMIC DNA]</scope>
    <source>
        <strain evidence="10 11">P</strain>
    </source>
</reference>
<evidence type="ECO:0000256" key="3">
    <source>
        <dbReference type="ARBA" id="ARBA00022553"/>
    </source>
</evidence>
<dbReference type="CDD" id="cd00082">
    <property type="entry name" value="HisKA"/>
    <property type="match status" value="1"/>
</dbReference>
<dbReference type="RefSeq" id="WP_149569534.1">
    <property type="nucleotide sequence ID" value="NZ_CP035807.1"/>
</dbReference>
<dbReference type="Pfam" id="PF00512">
    <property type="entry name" value="HisKA"/>
    <property type="match status" value="1"/>
</dbReference>
<keyword evidence="7" id="KW-0067">ATP-binding</keyword>
<dbReference type="Gene3D" id="3.30.450.20">
    <property type="entry name" value="PAS domain"/>
    <property type="match status" value="1"/>
</dbReference>
<dbReference type="InterPro" id="IPR003661">
    <property type="entry name" value="HisK_dim/P_dom"/>
</dbReference>
<dbReference type="SUPFAM" id="SSF47384">
    <property type="entry name" value="Homodimeric domain of signal transducing histidine kinase"/>
    <property type="match status" value="1"/>
</dbReference>
<dbReference type="SUPFAM" id="SSF55874">
    <property type="entry name" value="ATPase domain of HSP90 chaperone/DNA topoisomerase II/histidine kinase"/>
    <property type="match status" value="1"/>
</dbReference>
<gene>
    <name evidence="10" type="ORF">EW093_16965</name>
</gene>
<dbReference type="PANTHER" id="PTHR43065:SF10">
    <property type="entry name" value="PEROXIDE STRESS-ACTIVATED HISTIDINE KINASE MAK3"/>
    <property type="match status" value="1"/>
</dbReference>
<proteinExistence type="predicted"/>
<evidence type="ECO:0000256" key="1">
    <source>
        <dbReference type="ARBA" id="ARBA00000085"/>
    </source>
</evidence>
<keyword evidence="4" id="KW-0808">Transferase</keyword>
<evidence type="ECO:0000313" key="11">
    <source>
        <dbReference type="Proteomes" id="UP000323824"/>
    </source>
</evidence>
<dbReference type="InterPro" id="IPR036097">
    <property type="entry name" value="HisK_dim/P_sf"/>
</dbReference>
<dbReference type="SMART" id="SM00388">
    <property type="entry name" value="HisKA"/>
    <property type="match status" value="1"/>
</dbReference>
<accession>A0A5C1QG19</accession>
<name>A0A5C1QG19_9SPIO</name>
<keyword evidence="5" id="KW-0547">Nucleotide-binding</keyword>
<dbReference type="InterPro" id="IPR036890">
    <property type="entry name" value="HATPase_C_sf"/>
</dbReference>
<dbReference type="InterPro" id="IPR035965">
    <property type="entry name" value="PAS-like_dom_sf"/>
</dbReference>
<evidence type="ECO:0000256" key="7">
    <source>
        <dbReference type="ARBA" id="ARBA00022840"/>
    </source>
</evidence>
<dbReference type="Pfam" id="PF02518">
    <property type="entry name" value="HATPase_c"/>
    <property type="match status" value="1"/>
</dbReference>
<dbReference type="InterPro" id="IPR003594">
    <property type="entry name" value="HATPase_dom"/>
</dbReference>
<dbReference type="GO" id="GO:0005524">
    <property type="term" value="F:ATP binding"/>
    <property type="evidence" value="ECO:0007669"/>
    <property type="project" value="UniProtKB-KW"/>
</dbReference>
<protein>
    <recommendedName>
        <fullName evidence="2">histidine kinase</fullName>
        <ecNumber evidence="2">2.7.13.3</ecNumber>
    </recommendedName>
</protein>
<keyword evidence="11" id="KW-1185">Reference proteome</keyword>